<reference evidence="2" key="1">
    <citation type="submission" date="2017-09" db="EMBL/GenBank/DDBJ databases">
        <title>The Reconstruction of 2,631 Draft Metagenome-Assembled Genomes from the Global Oceans.</title>
        <authorList>
            <person name="Tully B.J."/>
            <person name="Graham E.D."/>
            <person name="Heidelberg J.F."/>
        </authorList>
    </citation>
    <scope>NUCLEOTIDE SEQUENCE [LARGE SCALE GENOMIC DNA]</scope>
</reference>
<accession>A0A2D6YIF7</accession>
<organism evidence="1 2">
    <name type="scientific">SAR324 cluster bacterium</name>
    <dbReference type="NCBI Taxonomy" id="2024889"/>
    <lineage>
        <taxon>Bacteria</taxon>
        <taxon>Deltaproteobacteria</taxon>
        <taxon>SAR324 cluster</taxon>
    </lineage>
</organism>
<evidence type="ECO:0000313" key="1">
    <source>
        <dbReference type="EMBL" id="MAH62951.1"/>
    </source>
</evidence>
<sequence>MELLKTLKLPQYQRNNTSNPVLQRRVKLAAGISEQIQLAQNPNYKSVNVRAVADDNGGIRAVGVAKRVLRWWCMSTDGTVQLTVRYGSRVLELAKGMDAVELSSVDELVPVLEQFKAAAELGEMDDMVAAQLAKTKRVNTQKQY</sequence>
<dbReference type="InterPro" id="IPR046581">
    <property type="entry name" value="DUF6641"/>
</dbReference>
<protein>
    <submittedName>
        <fullName evidence="1">Uncharacterized protein</fullName>
    </submittedName>
</protein>
<dbReference type="Pfam" id="PF20346">
    <property type="entry name" value="DUF6641"/>
    <property type="match status" value="1"/>
</dbReference>
<proteinExistence type="predicted"/>
<gene>
    <name evidence="1" type="ORF">CMN54_05810</name>
</gene>
<name>A0A2D6YIF7_9DELT</name>
<dbReference type="AlphaFoldDB" id="A0A2D6YIF7"/>
<dbReference type="Proteomes" id="UP000226525">
    <property type="component" value="Unassembled WGS sequence"/>
</dbReference>
<comment type="caution">
    <text evidence="1">The sequence shown here is derived from an EMBL/GenBank/DDBJ whole genome shotgun (WGS) entry which is preliminary data.</text>
</comment>
<evidence type="ECO:0000313" key="2">
    <source>
        <dbReference type="Proteomes" id="UP000226525"/>
    </source>
</evidence>
<dbReference type="EMBL" id="NZEX01000064">
    <property type="protein sequence ID" value="MAH62951.1"/>
    <property type="molecule type" value="Genomic_DNA"/>
</dbReference>